<name>A0A0V0HQB5_SOLCH</name>
<evidence type="ECO:0000313" key="1">
    <source>
        <dbReference type="EMBL" id="JAP22323.1"/>
    </source>
</evidence>
<reference evidence="1" key="1">
    <citation type="submission" date="2015-12" db="EMBL/GenBank/DDBJ databases">
        <title>Gene expression during late stages of embryo sac development: a critical building block for successful pollen-pistil interactions.</title>
        <authorList>
            <person name="Liu Y."/>
            <person name="Joly V."/>
            <person name="Sabar M."/>
            <person name="Matton D.P."/>
        </authorList>
    </citation>
    <scope>NUCLEOTIDE SEQUENCE</scope>
</reference>
<accession>A0A0V0HQB5</accession>
<organism evidence="1">
    <name type="scientific">Solanum chacoense</name>
    <name type="common">Chaco potato</name>
    <dbReference type="NCBI Taxonomy" id="4108"/>
    <lineage>
        <taxon>Eukaryota</taxon>
        <taxon>Viridiplantae</taxon>
        <taxon>Streptophyta</taxon>
        <taxon>Embryophyta</taxon>
        <taxon>Tracheophyta</taxon>
        <taxon>Spermatophyta</taxon>
        <taxon>Magnoliopsida</taxon>
        <taxon>eudicotyledons</taxon>
        <taxon>Gunneridae</taxon>
        <taxon>Pentapetalae</taxon>
        <taxon>asterids</taxon>
        <taxon>lamiids</taxon>
        <taxon>Solanales</taxon>
        <taxon>Solanaceae</taxon>
        <taxon>Solanoideae</taxon>
        <taxon>Solaneae</taxon>
        <taxon>Solanum</taxon>
    </lineage>
</organism>
<dbReference type="AlphaFoldDB" id="A0A0V0HQB5"/>
<proteinExistence type="predicted"/>
<dbReference type="EMBL" id="GEDG01016692">
    <property type="protein sequence ID" value="JAP22323.1"/>
    <property type="molecule type" value="Transcribed_RNA"/>
</dbReference>
<sequence length="116" mass="13139">MKDVNRNENVIDCVPRCNNMHSVSINVLKNRLLRTILIDNTFKVIISIPDVVNQIIEIAIDGDKMECVVVGVLDSFAYVIQNDIYVRVIKQLIFVCKLIESVLVLDSGNSKMKPHL</sequence>
<protein>
    <submittedName>
        <fullName evidence="1">Putative ovule protein</fullName>
    </submittedName>
</protein>